<dbReference type="EMBL" id="BMAU01021404">
    <property type="protein sequence ID" value="GFY32744.1"/>
    <property type="molecule type" value="Genomic_DNA"/>
</dbReference>
<dbReference type="Proteomes" id="UP000887159">
    <property type="component" value="Unassembled WGS sequence"/>
</dbReference>
<gene>
    <name evidence="1" type="primary">X975_15428</name>
    <name evidence="1" type="ORF">TNCV_4638501</name>
</gene>
<evidence type="ECO:0000313" key="1">
    <source>
        <dbReference type="EMBL" id="GFY32744.1"/>
    </source>
</evidence>
<evidence type="ECO:0000313" key="2">
    <source>
        <dbReference type="Proteomes" id="UP000887159"/>
    </source>
</evidence>
<reference evidence="1" key="1">
    <citation type="submission" date="2020-08" db="EMBL/GenBank/DDBJ databases">
        <title>Multicomponent nature underlies the extraordinary mechanical properties of spider dragline silk.</title>
        <authorList>
            <person name="Kono N."/>
            <person name="Nakamura H."/>
            <person name="Mori M."/>
            <person name="Yoshida Y."/>
            <person name="Ohtoshi R."/>
            <person name="Malay A.D."/>
            <person name="Moran D.A.P."/>
            <person name="Tomita M."/>
            <person name="Numata K."/>
            <person name="Arakawa K."/>
        </authorList>
    </citation>
    <scope>NUCLEOTIDE SEQUENCE</scope>
</reference>
<name>A0A8X6WE62_TRICX</name>
<comment type="caution">
    <text evidence="1">The sequence shown here is derived from an EMBL/GenBank/DDBJ whole genome shotgun (WGS) entry which is preliminary data.</text>
</comment>
<accession>A0A8X6WE62</accession>
<organism evidence="1 2">
    <name type="scientific">Trichonephila clavipes</name>
    <name type="common">Golden silk orbweaver</name>
    <name type="synonym">Nephila clavipes</name>
    <dbReference type="NCBI Taxonomy" id="2585209"/>
    <lineage>
        <taxon>Eukaryota</taxon>
        <taxon>Metazoa</taxon>
        <taxon>Ecdysozoa</taxon>
        <taxon>Arthropoda</taxon>
        <taxon>Chelicerata</taxon>
        <taxon>Arachnida</taxon>
        <taxon>Araneae</taxon>
        <taxon>Araneomorphae</taxon>
        <taxon>Entelegynae</taxon>
        <taxon>Araneoidea</taxon>
        <taxon>Nephilidae</taxon>
        <taxon>Trichonephila</taxon>
    </lineage>
</organism>
<keyword evidence="2" id="KW-1185">Reference proteome</keyword>
<dbReference type="AlphaFoldDB" id="A0A8X6WE62"/>
<protein>
    <submittedName>
        <fullName evidence="1">Uncharacterized protein</fullName>
    </submittedName>
</protein>
<proteinExistence type="predicted"/>
<sequence length="110" mass="12558">MRIQYVVVASLPGSVERSRTRPINSLILKESSTRRGLHWCAKIKDEVEKLAYQLNEEAERTERPIRRLSKVMYGSTCADMQVDLMGECLSSIKHVVGVRSVFLAKRLHAE</sequence>